<dbReference type="PANTHER" id="PTHR30136:SF24">
    <property type="entry name" value="HTH-TYPE TRANSCRIPTIONAL REPRESSOR ALLR"/>
    <property type="match status" value="1"/>
</dbReference>
<feature type="region of interest" description="Disordered" evidence="4">
    <location>
        <begin position="1"/>
        <end position="24"/>
    </location>
</feature>
<dbReference type="eggNOG" id="COG1414">
    <property type="taxonomic scope" value="Bacteria"/>
</dbReference>
<dbReference type="InterPro" id="IPR036388">
    <property type="entry name" value="WH-like_DNA-bd_sf"/>
</dbReference>
<dbReference type="InterPro" id="IPR014757">
    <property type="entry name" value="Tscrpt_reg_IclR_C"/>
</dbReference>
<dbReference type="EMBL" id="LLZU01000021">
    <property type="protein sequence ID" value="KRV48568.1"/>
    <property type="molecule type" value="Genomic_DNA"/>
</dbReference>
<dbReference type="Pfam" id="PF09339">
    <property type="entry name" value="HTH_IclR"/>
    <property type="match status" value="1"/>
</dbReference>
<dbReference type="SMART" id="SM00346">
    <property type="entry name" value="HTH_ICLR"/>
    <property type="match status" value="1"/>
</dbReference>
<evidence type="ECO:0000256" key="4">
    <source>
        <dbReference type="SAM" id="MobiDB-lite"/>
    </source>
</evidence>
<comment type="caution">
    <text evidence="7">The sequence shown here is derived from an EMBL/GenBank/DDBJ whole genome shotgun (WGS) entry which is preliminary data.</text>
</comment>
<dbReference type="Proteomes" id="UP000050867">
    <property type="component" value="Unassembled WGS sequence"/>
</dbReference>
<reference evidence="7 8" key="1">
    <citation type="submission" date="2015-10" db="EMBL/GenBank/DDBJ databases">
        <title>Draft genome sequence of pyrrolomycin-producing Streptomyces vitaminophilus.</title>
        <authorList>
            <person name="Graham D.E."/>
            <person name="Mahan K.M."/>
            <person name="Klingeman D.M."/>
            <person name="Hettich R.L."/>
            <person name="Parry R.J."/>
        </authorList>
    </citation>
    <scope>NUCLEOTIDE SEQUENCE [LARGE SCALE GENOMIC DNA]</scope>
    <source>
        <strain evidence="7 8">ATCC 31673</strain>
    </source>
</reference>
<dbReference type="Gene3D" id="1.10.10.10">
    <property type="entry name" value="Winged helix-like DNA-binding domain superfamily/Winged helix DNA-binding domain"/>
    <property type="match status" value="1"/>
</dbReference>
<evidence type="ECO:0000256" key="2">
    <source>
        <dbReference type="ARBA" id="ARBA00023125"/>
    </source>
</evidence>
<dbReference type="SUPFAM" id="SSF46785">
    <property type="entry name" value="Winged helix' DNA-binding domain"/>
    <property type="match status" value="1"/>
</dbReference>
<dbReference type="OrthoDB" id="8479143at2"/>
<dbReference type="RefSeq" id="WP_051087462.1">
    <property type="nucleotide sequence ID" value="NZ_LLZU01000021.1"/>
</dbReference>
<feature type="domain" description="IclR-ED" evidence="6">
    <location>
        <begin position="89"/>
        <end position="276"/>
    </location>
</feature>
<dbReference type="SUPFAM" id="SSF55781">
    <property type="entry name" value="GAF domain-like"/>
    <property type="match status" value="1"/>
</dbReference>
<evidence type="ECO:0000256" key="3">
    <source>
        <dbReference type="ARBA" id="ARBA00023163"/>
    </source>
</evidence>
<dbReference type="PROSITE" id="PS51077">
    <property type="entry name" value="HTH_ICLR"/>
    <property type="match status" value="1"/>
</dbReference>
<dbReference type="PROSITE" id="PS51078">
    <property type="entry name" value="ICLR_ED"/>
    <property type="match status" value="1"/>
</dbReference>
<dbReference type="STRING" id="76728.AQ490_24495"/>
<protein>
    <submittedName>
        <fullName evidence="7">IclR family transcriptional regulator</fullName>
    </submittedName>
</protein>
<dbReference type="GO" id="GO:0003677">
    <property type="term" value="F:DNA binding"/>
    <property type="evidence" value="ECO:0007669"/>
    <property type="project" value="UniProtKB-KW"/>
</dbReference>
<sequence length="288" mass="30304">MKHTQRSHGPTDPGGAGVAAPADSGRLVGSDRVLAVLKELARHPDGVGLDELTRAIGSPKPTVHRALGALRRAGLADQDVRGRYLLGDEFLRMAFTHHEARPEHVRIRPVLEALAHRFGETAHYAVLDGREVVYRAKVDPPAGAARLTSTVGGRNPAHATGVGKLLLAHELRGLEQVEAWVGDVPLVRRTPRTLCTAGELDRELRAIRERGYAVDDQENEAGVNCVALPVYATSPAAPCGAVSVSALAYRTPLGVLTDAVDEVRGVLGALGQGAGLAAHTGSDASGRT</sequence>
<proteinExistence type="predicted"/>
<accession>A0A0T6LRE4</accession>
<keyword evidence="1" id="KW-0805">Transcription regulation</keyword>
<dbReference type="InterPro" id="IPR029016">
    <property type="entry name" value="GAF-like_dom_sf"/>
</dbReference>
<evidence type="ECO:0000259" key="6">
    <source>
        <dbReference type="PROSITE" id="PS51078"/>
    </source>
</evidence>
<name>A0A0T6LRE4_WENVI</name>
<dbReference type="InterPro" id="IPR050707">
    <property type="entry name" value="HTH_MetabolicPath_Reg"/>
</dbReference>
<dbReference type="PANTHER" id="PTHR30136">
    <property type="entry name" value="HELIX-TURN-HELIX TRANSCRIPTIONAL REGULATOR, ICLR FAMILY"/>
    <property type="match status" value="1"/>
</dbReference>
<dbReference type="GO" id="GO:0003700">
    <property type="term" value="F:DNA-binding transcription factor activity"/>
    <property type="evidence" value="ECO:0007669"/>
    <property type="project" value="TreeGrafter"/>
</dbReference>
<keyword evidence="8" id="KW-1185">Reference proteome</keyword>
<evidence type="ECO:0000259" key="5">
    <source>
        <dbReference type="PROSITE" id="PS51077"/>
    </source>
</evidence>
<feature type="domain" description="HTH iclR-type" evidence="5">
    <location>
        <begin position="27"/>
        <end position="88"/>
    </location>
</feature>
<dbReference type="InterPro" id="IPR036390">
    <property type="entry name" value="WH_DNA-bd_sf"/>
</dbReference>
<dbReference type="Gene3D" id="3.30.450.40">
    <property type="match status" value="1"/>
</dbReference>
<evidence type="ECO:0000256" key="1">
    <source>
        <dbReference type="ARBA" id="ARBA00023015"/>
    </source>
</evidence>
<organism evidence="7 8">
    <name type="scientific">Wenjunlia vitaminophila</name>
    <name type="common">Streptomyces vitaminophilus</name>
    <dbReference type="NCBI Taxonomy" id="76728"/>
    <lineage>
        <taxon>Bacteria</taxon>
        <taxon>Bacillati</taxon>
        <taxon>Actinomycetota</taxon>
        <taxon>Actinomycetes</taxon>
        <taxon>Kitasatosporales</taxon>
        <taxon>Streptomycetaceae</taxon>
        <taxon>Wenjunlia</taxon>
    </lineage>
</organism>
<gene>
    <name evidence="7" type="ORF">AQ490_24495</name>
</gene>
<keyword evidence="2" id="KW-0238">DNA-binding</keyword>
<evidence type="ECO:0000313" key="8">
    <source>
        <dbReference type="Proteomes" id="UP000050867"/>
    </source>
</evidence>
<dbReference type="CDD" id="cd00090">
    <property type="entry name" value="HTH_ARSR"/>
    <property type="match status" value="1"/>
</dbReference>
<dbReference type="AlphaFoldDB" id="A0A0T6LRE4"/>
<dbReference type="GO" id="GO:0045892">
    <property type="term" value="P:negative regulation of DNA-templated transcription"/>
    <property type="evidence" value="ECO:0007669"/>
    <property type="project" value="TreeGrafter"/>
</dbReference>
<dbReference type="InterPro" id="IPR005471">
    <property type="entry name" value="Tscrpt_reg_IclR_N"/>
</dbReference>
<dbReference type="InterPro" id="IPR011991">
    <property type="entry name" value="ArsR-like_HTH"/>
</dbReference>
<evidence type="ECO:0000313" key="7">
    <source>
        <dbReference type="EMBL" id="KRV48568.1"/>
    </source>
</evidence>
<keyword evidence="3" id="KW-0804">Transcription</keyword>
<dbReference type="Pfam" id="PF01614">
    <property type="entry name" value="IclR_C"/>
    <property type="match status" value="1"/>
</dbReference>